<dbReference type="SUPFAM" id="SSF48452">
    <property type="entry name" value="TPR-like"/>
    <property type="match status" value="1"/>
</dbReference>
<name>C6MAN1_NEISI</name>
<dbReference type="InterPro" id="IPR010323">
    <property type="entry name" value="DUF924"/>
</dbReference>
<sequence length="181" mass="21207">MFMTPQTVLDFWFAEENRPFLFAKNDEFDAKIRARFFDVWQQAARGELAHWRDTLQGKLAEIILLDQFSRNLFRNSPQAFAQDLAALILAQEAVRQPGFADLLPHERHFMLMPLMHSESQVVHEQAVPLFERYTDGHALDFEIKHKVIIDRFGRYPHRNAVLGRESTEEEAEFLKQEGSSF</sequence>
<dbReference type="EMBL" id="ACKO02000043">
    <property type="protein sequence ID" value="EET42636.1"/>
    <property type="molecule type" value="Genomic_DNA"/>
</dbReference>
<evidence type="ECO:0000313" key="1">
    <source>
        <dbReference type="EMBL" id="EET42636.1"/>
    </source>
</evidence>
<dbReference type="Pfam" id="PF06041">
    <property type="entry name" value="DUF924"/>
    <property type="match status" value="1"/>
</dbReference>
<gene>
    <name evidence="1" type="ORF">NEISICOT_03623</name>
</gene>
<dbReference type="Proteomes" id="UP000005365">
    <property type="component" value="Unassembled WGS sequence"/>
</dbReference>
<proteinExistence type="predicted"/>
<reference evidence="1" key="1">
    <citation type="submission" date="2009-07" db="EMBL/GenBank/DDBJ databases">
        <authorList>
            <person name="Weinstock G."/>
            <person name="Sodergren E."/>
            <person name="Clifton S."/>
            <person name="Fulton L."/>
            <person name="Fulton B."/>
            <person name="Courtney L."/>
            <person name="Fronick C."/>
            <person name="Harrison M."/>
            <person name="Strong C."/>
            <person name="Farmer C."/>
            <person name="Delahaunty K."/>
            <person name="Markovic C."/>
            <person name="Hall O."/>
            <person name="Minx P."/>
            <person name="Tomlinson C."/>
            <person name="Mitreva M."/>
            <person name="Nelson J."/>
            <person name="Hou S."/>
            <person name="Wollam A."/>
            <person name="Pepin K.H."/>
            <person name="Johnson M."/>
            <person name="Bhonagiri V."/>
            <person name="Nash W.E."/>
            <person name="Warren W."/>
            <person name="Chinwalla A."/>
            <person name="Mardis E.R."/>
            <person name="Wilson R.K."/>
        </authorList>
    </citation>
    <scope>NUCLEOTIDE SEQUENCE [LARGE SCALE GENOMIC DNA]</scope>
    <source>
        <strain evidence="1">ATCC 29256</strain>
    </source>
</reference>
<evidence type="ECO:0008006" key="3">
    <source>
        <dbReference type="Google" id="ProtNLM"/>
    </source>
</evidence>
<keyword evidence="2" id="KW-1185">Reference proteome</keyword>
<dbReference type="Gene3D" id="1.20.58.320">
    <property type="entry name" value="TPR-like"/>
    <property type="match status" value="1"/>
</dbReference>
<organism evidence="1 2">
    <name type="scientific">Neisseria sicca ATCC 29256</name>
    <dbReference type="NCBI Taxonomy" id="547045"/>
    <lineage>
        <taxon>Bacteria</taxon>
        <taxon>Pseudomonadati</taxon>
        <taxon>Pseudomonadota</taxon>
        <taxon>Betaproteobacteria</taxon>
        <taxon>Neisseriales</taxon>
        <taxon>Neisseriaceae</taxon>
        <taxon>Neisseria</taxon>
    </lineage>
</organism>
<protein>
    <recommendedName>
        <fullName evidence="3">DUF924 domain-containing protein</fullName>
    </recommendedName>
</protein>
<comment type="caution">
    <text evidence="1">The sequence shown here is derived from an EMBL/GenBank/DDBJ whole genome shotgun (WGS) entry which is preliminary data.</text>
</comment>
<accession>C6MAN1</accession>
<dbReference type="Gene3D" id="1.25.40.10">
    <property type="entry name" value="Tetratricopeptide repeat domain"/>
    <property type="match status" value="1"/>
</dbReference>
<dbReference type="eggNOG" id="COG3803">
    <property type="taxonomic scope" value="Bacteria"/>
</dbReference>
<evidence type="ECO:0000313" key="2">
    <source>
        <dbReference type="Proteomes" id="UP000005365"/>
    </source>
</evidence>
<dbReference type="InterPro" id="IPR011990">
    <property type="entry name" value="TPR-like_helical_dom_sf"/>
</dbReference>
<dbReference type="AlphaFoldDB" id="C6MAN1"/>